<protein>
    <submittedName>
        <fullName evidence="1">Uncharacterized protein</fullName>
    </submittedName>
</protein>
<dbReference type="InterPro" id="IPR049249">
    <property type="entry name" value="DUF6882"/>
</dbReference>
<gene>
    <name evidence="1" type="ORF">SAMN05660282_00991</name>
</gene>
<organism evidence="1 2">
    <name type="scientific">Corynebacterium spheniscorum</name>
    <dbReference type="NCBI Taxonomy" id="185761"/>
    <lineage>
        <taxon>Bacteria</taxon>
        <taxon>Bacillati</taxon>
        <taxon>Actinomycetota</taxon>
        <taxon>Actinomycetes</taxon>
        <taxon>Mycobacteriales</taxon>
        <taxon>Corynebacteriaceae</taxon>
        <taxon>Corynebacterium</taxon>
    </lineage>
</organism>
<evidence type="ECO:0000313" key="1">
    <source>
        <dbReference type="EMBL" id="SFG46271.1"/>
    </source>
</evidence>
<sequence>MHVPPPQNIAEIAADGALTQALIDVEFEQRFGSIISAEALPDRDAPVLFGSNGNTLPERCLVRMQLKHGEHRSAGSYDNSVLERRGQILGDIGPDGLSFQWNPATRGMMGAFDIPELYGNQALSPLLVQAARTLTGNTVVVWTRWLDGVAQNRNVLVALELLETDAPLLERPGLPHFEQALTAAAARVSYLKDIHEPGTAPAQLMWRSIIGLVASLGISVRIQEASADNAARIGGVAALGVAEDTRVELTRYEFNLGYALEVREESPLGDSGLLRSNIVRVLNNQEAEPIGIAGVVADAWLNSTEHQLLLDGRFPETQLHLTHKHPSGAYGAMLYPAQVAVEATIVAFIEGESWVWAHAHPLLNSASAQTIKRFGLDHGMVDLVRQRMPLEYAQRMRLLEAAKPITGIWSHTSTTVSLPDGSTRTALVLIKHQLLELPPLSTAAAKATLDRAVPQVIEGFLPRALRAYARARRIRVSQSRVVDTQWRLELGAAPAGPQLPVDSFVPVELSRDERTQAPRFLVF</sequence>
<proteinExistence type="predicted"/>
<keyword evidence="2" id="KW-1185">Reference proteome</keyword>
<dbReference type="EMBL" id="FOPJ01000004">
    <property type="protein sequence ID" value="SFG46271.1"/>
    <property type="molecule type" value="Genomic_DNA"/>
</dbReference>
<dbReference type="RefSeq" id="WP_143067450.1">
    <property type="nucleotide sequence ID" value="NZ_FOPJ01000004.1"/>
</dbReference>
<evidence type="ECO:0000313" key="2">
    <source>
        <dbReference type="Proteomes" id="UP000199065"/>
    </source>
</evidence>
<reference evidence="1 2" key="1">
    <citation type="submission" date="2016-10" db="EMBL/GenBank/DDBJ databases">
        <authorList>
            <person name="de Groot N.N."/>
        </authorList>
    </citation>
    <scope>NUCLEOTIDE SEQUENCE [LARGE SCALE GENOMIC DNA]</scope>
    <source>
        <strain>J11</strain>
        <strain evidence="2">PG 39</strain>
    </source>
</reference>
<name>A0A1I2S8G2_9CORY</name>
<dbReference type="STRING" id="185761.SAMN05660282_00991"/>
<dbReference type="Pfam" id="PF21813">
    <property type="entry name" value="DUF6882"/>
    <property type="match status" value="1"/>
</dbReference>
<dbReference type="AlphaFoldDB" id="A0A1I2S8G2"/>
<dbReference type="Proteomes" id="UP000199065">
    <property type="component" value="Unassembled WGS sequence"/>
</dbReference>
<accession>A0A1I2S8G2</accession>
<dbReference type="OrthoDB" id="4428117at2"/>